<dbReference type="Proteomes" id="UP001552521">
    <property type="component" value="Unassembled WGS sequence"/>
</dbReference>
<evidence type="ECO:0000256" key="1">
    <source>
        <dbReference type="SAM" id="MobiDB-lite"/>
    </source>
</evidence>
<name>A0ABV3HRG2_9ACTN</name>
<organism evidence="2 3">
    <name type="scientific">Streptomyces kurssanovii</name>
    <dbReference type="NCBI Taxonomy" id="67312"/>
    <lineage>
        <taxon>Bacteria</taxon>
        <taxon>Bacillati</taxon>
        <taxon>Actinomycetota</taxon>
        <taxon>Actinomycetes</taxon>
        <taxon>Kitasatosporales</taxon>
        <taxon>Streptomycetaceae</taxon>
        <taxon>Streptomyces</taxon>
    </lineage>
</organism>
<comment type="caution">
    <text evidence="2">The sequence shown here is derived from an EMBL/GenBank/DDBJ whole genome shotgun (WGS) entry which is preliminary data.</text>
</comment>
<dbReference type="EMBL" id="JBFAQK010000009">
    <property type="protein sequence ID" value="MEV4681156.1"/>
    <property type="molecule type" value="Genomic_DNA"/>
</dbReference>
<evidence type="ECO:0000313" key="3">
    <source>
        <dbReference type="Proteomes" id="UP001552521"/>
    </source>
</evidence>
<gene>
    <name evidence="2" type="ORF">AB0K36_10310</name>
</gene>
<sequence length="50" mass="5169">MTSPTDITDPARLLAPARRATGRPAAASLTVAAAARLVPRAVRSTREARG</sequence>
<feature type="compositionally biased region" description="Low complexity" evidence="1">
    <location>
        <begin position="10"/>
        <end position="26"/>
    </location>
</feature>
<keyword evidence="3" id="KW-1185">Reference proteome</keyword>
<reference evidence="2 3" key="1">
    <citation type="submission" date="2024-06" db="EMBL/GenBank/DDBJ databases">
        <title>The Natural Products Discovery Center: Release of the First 8490 Sequenced Strains for Exploring Actinobacteria Biosynthetic Diversity.</title>
        <authorList>
            <person name="Kalkreuter E."/>
            <person name="Kautsar S.A."/>
            <person name="Yang D."/>
            <person name="Bader C.D."/>
            <person name="Teijaro C.N."/>
            <person name="Fluegel L."/>
            <person name="Davis C.M."/>
            <person name="Simpson J.R."/>
            <person name="Lauterbach L."/>
            <person name="Steele A.D."/>
            <person name="Gui C."/>
            <person name="Meng S."/>
            <person name="Li G."/>
            <person name="Viehrig K."/>
            <person name="Ye F."/>
            <person name="Su P."/>
            <person name="Kiefer A.F."/>
            <person name="Nichols A."/>
            <person name="Cepeda A.J."/>
            <person name="Yan W."/>
            <person name="Fan B."/>
            <person name="Jiang Y."/>
            <person name="Adhikari A."/>
            <person name="Zheng C.-J."/>
            <person name="Schuster L."/>
            <person name="Cowan T.M."/>
            <person name="Smanski M.J."/>
            <person name="Chevrette M.G."/>
            <person name="De Carvalho L.P.S."/>
            <person name="Shen B."/>
        </authorList>
    </citation>
    <scope>NUCLEOTIDE SEQUENCE [LARGE SCALE GENOMIC DNA]</scope>
    <source>
        <strain evidence="2 3">NPDC049344</strain>
    </source>
</reference>
<accession>A0ABV3HRG2</accession>
<feature type="region of interest" description="Disordered" evidence="1">
    <location>
        <begin position="1"/>
        <end position="26"/>
    </location>
</feature>
<proteinExistence type="predicted"/>
<protein>
    <submittedName>
        <fullName evidence="2">Uncharacterized protein</fullName>
    </submittedName>
</protein>
<dbReference type="RefSeq" id="WP_364591031.1">
    <property type="nucleotide sequence ID" value="NZ_JBFAQK010000009.1"/>
</dbReference>
<evidence type="ECO:0000313" key="2">
    <source>
        <dbReference type="EMBL" id="MEV4681156.1"/>
    </source>
</evidence>